<keyword evidence="3" id="KW-0862">Zinc</keyword>
<evidence type="ECO:0000313" key="10">
    <source>
        <dbReference type="EMBL" id="KAL2915669.1"/>
    </source>
</evidence>
<feature type="domain" description="SANT" evidence="8">
    <location>
        <begin position="463"/>
        <end position="510"/>
    </location>
</feature>
<dbReference type="SMART" id="SM00717">
    <property type="entry name" value="SANT"/>
    <property type="match status" value="1"/>
</dbReference>
<dbReference type="InterPro" id="IPR029617">
    <property type="entry name" value="Snt2"/>
</dbReference>
<protein>
    <submittedName>
        <fullName evidence="10">PHD type zinc finger protein with BAH domain-containing protein</fullName>
    </submittedName>
</protein>
<feature type="region of interest" description="Disordered" evidence="5">
    <location>
        <begin position="250"/>
        <end position="286"/>
    </location>
</feature>
<evidence type="ECO:0000256" key="3">
    <source>
        <dbReference type="ARBA" id="ARBA00022833"/>
    </source>
</evidence>
<dbReference type="EMBL" id="JADGIZ020000022">
    <property type="protein sequence ID" value="KAL2915669.1"/>
    <property type="molecule type" value="Genomic_DNA"/>
</dbReference>
<keyword evidence="2 4" id="KW-0863">Zinc-finger</keyword>
<keyword evidence="11" id="KW-1185">Reference proteome</keyword>
<dbReference type="InterPro" id="IPR001965">
    <property type="entry name" value="Znf_PHD"/>
</dbReference>
<dbReference type="SMART" id="SM00249">
    <property type="entry name" value="PHD"/>
    <property type="match status" value="3"/>
</dbReference>
<name>A0ABR4N832_9FUNG</name>
<dbReference type="InterPro" id="IPR001005">
    <property type="entry name" value="SANT/Myb"/>
</dbReference>
<dbReference type="SMART" id="SM00439">
    <property type="entry name" value="BAH"/>
    <property type="match status" value="1"/>
</dbReference>
<evidence type="ECO:0000313" key="11">
    <source>
        <dbReference type="Proteomes" id="UP001527925"/>
    </source>
</evidence>
<feature type="region of interest" description="Disordered" evidence="5">
    <location>
        <begin position="617"/>
        <end position="685"/>
    </location>
</feature>
<dbReference type="Gene3D" id="3.30.40.10">
    <property type="entry name" value="Zinc/RING finger domain, C3HC4 (zinc finger)"/>
    <property type="match status" value="3"/>
</dbReference>
<accession>A0ABR4N832</accession>
<dbReference type="PROSITE" id="PS51293">
    <property type="entry name" value="SANT"/>
    <property type="match status" value="1"/>
</dbReference>
<dbReference type="InterPro" id="IPR011011">
    <property type="entry name" value="Znf_FYVE_PHD"/>
</dbReference>
<sequence length="965" mass="108010">MSPQQNGGTGPVMAWSMAAETNSQAGPSSMVIRGTRFRVNDIVFLKPETSLESLYVARILCFITETSSPDAEPKIKVAWFLRPRDVFVSGRRKHYDPNLVVATMNTDENPISAIVRKCEVRHTSDIDDLDSFRKRPDAFFYNQLFDRYTRRLFDVVPLKDAKNLPEMIMRMLRNYQFILVEAGQAQSFTERRVCSRCSEWCSPDDEIAKCDQCSGIFHLPCAELRRAPAKGYTWVCVECLKASGRFRARKKTKGAEDDDEDGDGDGDGDGNTGSPPASEGGPRVRRGRFDQAGLDEEATNPVLDIEPAFPFRYYGEWASLDDLTNPDDKGHPKSSSRLGKAYQAEMPQWEGEGPDPESQVPRNETETRGGRRRRLKYSDYFGNENMVDRYTSDEVVFDGPALADAGIDASQVIDQLRSDMSTDKLSDYALDACLLALHKNHDSIEAIKAQTSNLSDELRRLTWSAEEELAFDTGFIKHGHELDKIQREFVPSRTLKEVVMHFYIWRKTERCSRVLEQYCKVYHKRRRHARLDASKLESAGTQGQYSSDSDLTDDEDETMLSGAEDGGEIECANCCRSVRETRPACIMFGRQQRARWCVACYDYYAAYSTAKIVSETAKRHNREMGRKRRSQDPDDEPAAKESRKRRVMSKTYKRKHTDGGEDADDPHDNGGGDVDHVGEGRAPRRQMTRPKCAACLEMVTWRSNSIARCSICTMMVHRQCYGVQPTGKRGRPVFQCDPCLNTKSRECSLLYDCVLCGVNLPRRDSPLKRTICGNWVHVQCAVWHPEPRFSNTELLDIVECIGLIDASRWHKVCSVCGTTTGACVQCNSPGCEATTHVTCAQANPGWRLAIARADPTAELSALAFCPAHAHAAPQPTCDRASGDEPSAAAGQMREYIAKFKAADPRFTTRGQKRAALQRLQGQCQCHQTAGGHGHGLDLEHDVAAAQAPAVQRVQVDVDAVLVPAH</sequence>
<dbReference type="Gene3D" id="1.10.10.60">
    <property type="entry name" value="Homeodomain-like"/>
    <property type="match status" value="1"/>
</dbReference>
<feature type="compositionally biased region" description="Basic and acidic residues" evidence="5">
    <location>
        <begin position="666"/>
        <end position="682"/>
    </location>
</feature>
<dbReference type="Gene3D" id="2.30.30.490">
    <property type="match status" value="1"/>
</dbReference>
<evidence type="ECO:0000256" key="2">
    <source>
        <dbReference type="ARBA" id="ARBA00022771"/>
    </source>
</evidence>
<feature type="domain" description="PHD-type" evidence="9">
    <location>
        <begin position="750"/>
        <end position="869"/>
    </location>
</feature>
<dbReference type="PANTHER" id="PTHR47672">
    <property type="entry name" value="E3 UBIQUITIN-PROTEIN LIGASE SNT2"/>
    <property type="match status" value="1"/>
</dbReference>
<dbReference type="SUPFAM" id="SSF57903">
    <property type="entry name" value="FYVE/PHD zinc finger"/>
    <property type="match status" value="1"/>
</dbReference>
<gene>
    <name evidence="10" type="primary">SNT2</name>
    <name evidence="10" type="ORF">HK105_204854</name>
</gene>
<dbReference type="SUPFAM" id="SSF46689">
    <property type="entry name" value="Homeodomain-like"/>
    <property type="match status" value="1"/>
</dbReference>
<evidence type="ECO:0000259" key="7">
    <source>
        <dbReference type="PROSITE" id="PS51038"/>
    </source>
</evidence>
<dbReference type="PROSITE" id="PS51038">
    <property type="entry name" value="BAH"/>
    <property type="match status" value="1"/>
</dbReference>
<dbReference type="InterPro" id="IPR013083">
    <property type="entry name" value="Znf_RING/FYVE/PHD"/>
</dbReference>
<dbReference type="InterPro" id="IPR017884">
    <property type="entry name" value="SANT_dom"/>
</dbReference>
<reference evidence="10 11" key="1">
    <citation type="submission" date="2023-09" db="EMBL/GenBank/DDBJ databases">
        <title>Pangenome analysis of Batrachochytrium dendrobatidis and related Chytrids.</title>
        <authorList>
            <person name="Yacoub M.N."/>
            <person name="Stajich J.E."/>
            <person name="James T.Y."/>
        </authorList>
    </citation>
    <scope>NUCLEOTIDE SEQUENCE [LARGE SCALE GENOMIC DNA]</scope>
    <source>
        <strain evidence="10 11">JEL0888</strain>
    </source>
</reference>
<feature type="region of interest" description="Disordered" evidence="5">
    <location>
        <begin position="533"/>
        <end position="562"/>
    </location>
</feature>
<dbReference type="PANTHER" id="PTHR47672:SF1">
    <property type="entry name" value="E3 UBIQUITIN-PROTEIN LIGASE SNT2"/>
    <property type="match status" value="1"/>
</dbReference>
<feature type="compositionally biased region" description="Basic residues" evidence="5">
    <location>
        <begin position="642"/>
        <end position="656"/>
    </location>
</feature>
<dbReference type="Pfam" id="PF01426">
    <property type="entry name" value="BAH"/>
    <property type="match status" value="1"/>
</dbReference>
<dbReference type="Proteomes" id="UP001527925">
    <property type="component" value="Unassembled WGS sequence"/>
</dbReference>
<feature type="domain" description="BAH" evidence="7">
    <location>
        <begin position="35"/>
        <end position="156"/>
    </location>
</feature>
<organism evidence="10 11">
    <name type="scientific">Polyrhizophydium stewartii</name>
    <dbReference type="NCBI Taxonomy" id="2732419"/>
    <lineage>
        <taxon>Eukaryota</taxon>
        <taxon>Fungi</taxon>
        <taxon>Fungi incertae sedis</taxon>
        <taxon>Chytridiomycota</taxon>
        <taxon>Chytridiomycota incertae sedis</taxon>
        <taxon>Chytridiomycetes</taxon>
        <taxon>Rhizophydiales</taxon>
        <taxon>Rhizophydiales incertae sedis</taxon>
        <taxon>Polyrhizophydium</taxon>
    </lineage>
</organism>
<dbReference type="InterPro" id="IPR034732">
    <property type="entry name" value="EPHD"/>
</dbReference>
<feature type="compositionally biased region" description="Acidic residues" evidence="5">
    <location>
        <begin position="256"/>
        <end position="268"/>
    </location>
</feature>
<dbReference type="InterPro" id="IPR043151">
    <property type="entry name" value="BAH_sf"/>
</dbReference>
<dbReference type="InterPro" id="IPR009057">
    <property type="entry name" value="Homeodomain-like_sf"/>
</dbReference>
<evidence type="ECO:0000259" key="8">
    <source>
        <dbReference type="PROSITE" id="PS51293"/>
    </source>
</evidence>
<evidence type="ECO:0000256" key="4">
    <source>
        <dbReference type="PROSITE-ProRule" id="PRU00146"/>
    </source>
</evidence>
<dbReference type="InterPro" id="IPR001025">
    <property type="entry name" value="BAH_dom"/>
</dbReference>
<dbReference type="InterPro" id="IPR019787">
    <property type="entry name" value="Znf_PHD-finger"/>
</dbReference>
<feature type="domain" description="PHD-type" evidence="6">
    <location>
        <begin position="191"/>
        <end position="242"/>
    </location>
</feature>
<keyword evidence="1" id="KW-0479">Metal-binding</keyword>
<evidence type="ECO:0000259" key="9">
    <source>
        <dbReference type="PROSITE" id="PS51805"/>
    </source>
</evidence>
<evidence type="ECO:0000259" key="6">
    <source>
        <dbReference type="PROSITE" id="PS50016"/>
    </source>
</evidence>
<feature type="region of interest" description="Disordered" evidence="5">
    <location>
        <begin position="348"/>
        <end position="371"/>
    </location>
</feature>
<dbReference type="PROSITE" id="PS50016">
    <property type="entry name" value="ZF_PHD_2"/>
    <property type="match status" value="1"/>
</dbReference>
<dbReference type="PROSITE" id="PS51805">
    <property type="entry name" value="EPHD"/>
    <property type="match status" value="1"/>
</dbReference>
<evidence type="ECO:0000256" key="1">
    <source>
        <dbReference type="ARBA" id="ARBA00022723"/>
    </source>
</evidence>
<dbReference type="Pfam" id="PF13832">
    <property type="entry name" value="zf-HC5HC2H_2"/>
    <property type="match status" value="1"/>
</dbReference>
<proteinExistence type="predicted"/>
<comment type="caution">
    <text evidence="10">The sequence shown here is derived from an EMBL/GenBank/DDBJ whole genome shotgun (WGS) entry which is preliminary data.</text>
</comment>
<evidence type="ECO:0000256" key="5">
    <source>
        <dbReference type="SAM" id="MobiDB-lite"/>
    </source>
</evidence>